<dbReference type="GeneID" id="94429133"/>
<gene>
    <name evidence="7" type="ORF">CSUI_005752</name>
</gene>
<reference evidence="7 8" key="1">
    <citation type="journal article" date="2017" name="Int. J. Parasitol.">
        <title>The genome of the protozoan parasite Cystoisospora suis and a reverse vaccinology approach to identify vaccine candidates.</title>
        <authorList>
            <person name="Palmieri N."/>
            <person name="Shrestha A."/>
            <person name="Ruttkowski B."/>
            <person name="Beck T."/>
            <person name="Vogl C."/>
            <person name="Tomley F."/>
            <person name="Blake D.P."/>
            <person name="Joachim A."/>
        </authorList>
    </citation>
    <scope>NUCLEOTIDE SEQUENCE [LARGE SCALE GENOMIC DNA]</scope>
    <source>
        <strain evidence="7 8">Wien I</strain>
    </source>
</reference>
<dbReference type="InterPro" id="IPR037721">
    <property type="entry name" value="Ferlin"/>
</dbReference>
<evidence type="ECO:0000256" key="5">
    <source>
        <dbReference type="ARBA" id="ARBA00023136"/>
    </source>
</evidence>
<keyword evidence="4" id="KW-1133">Transmembrane helix</keyword>
<dbReference type="VEuPathDB" id="ToxoDB:CSUI_005752"/>
<keyword evidence="3" id="KW-0677">Repeat</keyword>
<evidence type="ECO:0000256" key="3">
    <source>
        <dbReference type="ARBA" id="ARBA00022737"/>
    </source>
</evidence>
<dbReference type="RefSeq" id="XP_067922101.1">
    <property type="nucleotide sequence ID" value="XM_068065922.1"/>
</dbReference>
<evidence type="ECO:0000256" key="6">
    <source>
        <dbReference type="SAM" id="MobiDB-lite"/>
    </source>
</evidence>
<protein>
    <submittedName>
        <fullName evidence="7">C2 domain-containing</fullName>
    </submittedName>
</protein>
<comment type="subcellular location">
    <subcellularLocation>
        <location evidence="1">Membrane</location>
    </subcellularLocation>
</comment>
<sequence>VEVISESNSLLSSDVVLGSVQYPTQKVPKEWKKAPVWLPLQSKAYPRCKAKVLVAFELVPAEKAEDDTYPFFDDIRPSTKEGLIRLFLIGVRMYKPLTQPSVTVCFGRDVDDTSLPLWSQQSSSPKTGEGGNWNFLEEFSVNVSLPKRMQHHSFLEVKVQDKVQGIGGESMTEIGLAYITLNPLLPWLEPREQAECLETFRLQMLEEVLIEDAENSRRNADGGGGPGKGVAASNLGANDEGIRKKELLQAVRSITESLSRLVLSSLSIYLSLFS</sequence>
<dbReference type="AlphaFoldDB" id="A0A2C6KWU3"/>
<evidence type="ECO:0000313" key="8">
    <source>
        <dbReference type="Proteomes" id="UP000221165"/>
    </source>
</evidence>
<dbReference type="GO" id="GO:0016020">
    <property type="term" value="C:membrane"/>
    <property type="evidence" value="ECO:0007669"/>
    <property type="project" value="UniProtKB-SubCell"/>
</dbReference>
<evidence type="ECO:0000313" key="7">
    <source>
        <dbReference type="EMBL" id="PHJ20413.1"/>
    </source>
</evidence>
<organism evidence="7 8">
    <name type="scientific">Cystoisospora suis</name>
    <dbReference type="NCBI Taxonomy" id="483139"/>
    <lineage>
        <taxon>Eukaryota</taxon>
        <taxon>Sar</taxon>
        <taxon>Alveolata</taxon>
        <taxon>Apicomplexa</taxon>
        <taxon>Conoidasida</taxon>
        <taxon>Coccidia</taxon>
        <taxon>Eucoccidiorida</taxon>
        <taxon>Eimeriorina</taxon>
        <taxon>Sarcocystidae</taxon>
        <taxon>Cystoisospora</taxon>
    </lineage>
</organism>
<keyword evidence="2" id="KW-0812">Transmembrane</keyword>
<keyword evidence="8" id="KW-1185">Reference proteome</keyword>
<feature type="non-terminal residue" evidence="7">
    <location>
        <position position="1"/>
    </location>
</feature>
<dbReference type="PANTHER" id="PTHR12546:SF33">
    <property type="entry name" value="SPERM VESICLE FUSION PROTEIN FER-1"/>
    <property type="match status" value="1"/>
</dbReference>
<evidence type="ECO:0000256" key="1">
    <source>
        <dbReference type="ARBA" id="ARBA00004370"/>
    </source>
</evidence>
<accession>A0A2C6KWU3</accession>
<dbReference type="PANTHER" id="PTHR12546">
    <property type="entry name" value="FER-1-LIKE"/>
    <property type="match status" value="1"/>
</dbReference>
<feature type="region of interest" description="Disordered" evidence="6">
    <location>
        <begin position="216"/>
        <end position="235"/>
    </location>
</feature>
<keyword evidence="5" id="KW-0472">Membrane</keyword>
<proteinExistence type="predicted"/>
<dbReference type="EMBL" id="MIGC01002774">
    <property type="protein sequence ID" value="PHJ20413.1"/>
    <property type="molecule type" value="Genomic_DNA"/>
</dbReference>
<evidence type="ECO:0000256" key="4">
    <source>
        <dbReference type="ARBA" id="ARBA00022989"/>
    </source>
</evidence>
<dbReference type="GO" id="GO:0007009">
    <property type="term" value="P:plasma membrane organization"/>
    <property type="evidence" value="ECO:0007669"/>
    <property type="project" value="TreeGrafter"/>
</dbReference>
<dbReference type="Proteomes" id="UP000221165">
    <property type="component" value="Unassembled WGS sequence"/>
</dbReference>
<name>A0A2C6KWU3_9APIC</name>
<comment type="caution">
    <text evidence="7">The sequence shown here is derived from an EMBL/GenBank/DDBJ whole genome shotgun (WGS) entry which is preliminary data.</text>
</comment>
<evidence type="ECO:0000256" key="2">
    <source>
        <dbReference type="ARBA" id="ARBA00022692"/>
    </source>
</evidence>